<dbReference type="SUPFAM" id="SSF47923">
    <property type="entry name" value="Ypt/Rab-GAP domain of gyp1p"/>
    <property type="match status" value="2"/>
</dbReference>
<evidence type="ECO:0000313" key="4">
    <source>
        <dbReference type="EMBL" id="KAG9389435.1"/>
    </source>
</evidence>
<dbReference type="PANTHER" id="PTHR20913:SF7">
    <property type="entry name" value="RE60063P"/>
    <property type="match status" value="1"/>
</dbReference>
<proteinExistence type="predicted"/>
<dbReference type="InterPro" id="IPR045913">
    <property type="entry name" value="TBC20/Gyp8-like"/>
</dbReference>
<keyword evidence="5" id="KW-1185">Reference proteome</keyword>
<dbReference type="GO" id="GO:0005789">
    <property type="term" value="C:endoplasmic reticulum membrane"/>
    <property type="evidence" value="ECO:0007669"/>
    <property type="project" value="TreeGrafter"/>
</dbReference>
<feature type="transmembrane region" description="Helical" evidence="2">
    <location>
        <begin position="365"/>
        <end position="384"/>
    </location>
</feature>
<dbReference type="Gene3D" id="1.10.472.80">
    <property type="entry name" value="Ypt/Rab-GAP domain of gyp1p, domain 3"/>
    <property type="match status" value="1"/>
</dbReference>
<dbReference type="PROSITE" id="PS50086">
    <property type="entry name" value="TBC_RABGAP"/>
    <property type="match status" value="1"/>
</dbReference>
<dbReference type="Gene3D" id="1.10.8.1310">
    <property type="match status" value="1"/>
</dbReference>
<dbReference type="GO" id="GO:0005096">
    <property type="term" value="F:GTPase activator activity"/>
    <property type="evidence" value="ECO:0007669"/>
    <property type="project" value="UniProtKB-KW"/>
</dbReference>
<dbReference type="InterPro" id="IPR035969">
    <property type="entry name" value="Rab-GAP_TBC_sf"/>
</dbReference>
<dbReference type="PANTHER" id="PTHR20913">
    <property type="entry name" value="TBC1 DOMAIN FAMILY MEMBER 20/GTPASE"/>
    <property type="match status" value="1"/>
</dbReference>
<dbReference type="EMBL" id="JAHDYR010000069">
    <property type="protein sequence ID" value="KAG9389435.1"/>
    <property type="molecule type" value="Genomic_DNA"/>
</dbReference>
<feature type="domain" description="Rab-GAP TBC" evidence="3">
    <location>
        <begin position="31"/>
        <end position="230"/>
    </location>
</feature>
<evidence type="ECO:0000313" key="5">
    <source>
        <dbReference type="Proteomes" id="UP000717585"/>
    </source>
</evidence>
<dbReference type="InterPro" id="IPR000195">
    <property type="entry name" value="Rab-GAP-TBC_dom"/>
</dbReference>
<keyword evidence="2" id="KW-0472">Membrane</keyword>
<dbReference type="Proteomes" id="UP000717585">
    <property type="component" value="Unassembled WGS sequence"/>
</dbReference>
<dbReference type="Pfam" id="PF00566">
    <property type="entry name" value="RabGAP-TBC"/>
    <property type="match status" value="1"/>
</dbReference>
<keyword evidence="1" id="KW-0343">GTPase activation</keyword>
<dbReference type="OrthoDB" id="206700at2759"/>
<gene>
    <name evidence="4" type="ORF">J8273_8727</name>
</gene>
<evidence type="ECO:0000259" key="3">
    <source>
        <dbReference type="PROSITE" id="PS50086"/>
    </source>
</evidence>
<comment type="caution">
    <text evidence="4">The sequence shown here is derived from an EMBL/GenBank/DDBJ whole genome shotgun (WGS) entry which is preliminary data.</text>
</comment>
<keyword evidence="2" id="KW-0812">Transmembrane</keyword>
<accession>A0A8J6AQK0</accession>
<evidence type="ECO:0000256" key="2">
    <source>
        <dbReference type="SAM" id="Phobius"/>
    </source>
</evidence>
<organism evidence="4 5">
    <name type="scientific">Carpediemonas membranifera</name>
    <dbReference type="NCBI Taxonomy" id="201153"/>
    <lineage>
        <taxon>Eukaryota</taxon>
        <taxon>Metamonada</taxon>
        <taxon>Carpediemonas-like organisms</taxon>
        <taxon>Carpediemonas</taxon>
    </lineage>
</organism>
<name>A0A8J6AQK0_9EUKA</name>
<dbReference type="GO" id="GO:0006888">
    <property type="term" value="P:endoplasmic reticulum to Golgi vesicle-mediated transport"/>
    <property type="evidence" value="ECO:0007669"/>
    <property type="project" value="TreeGrafter"/>
</dbReference>
<dbReference type="AlphaFoldDB" id="A0A8J6AQK0"/>
<keyword evidence="2" id="KW-1133">Transmembrane helix</keyword>
<sequence>MGSSLNAERIKKLVDNCKLDELRRIGQETGFQDARIRRIAWPYLIRSFGDVKNFEIKENTTSSFSEQIALDTKRSCFKYFASEKAWDEMSEESRAKAHSKVEEMQNKLNRVLNMVFSQGSSLHYYQGFNDLANTVMSVITDESECAQLCHHLAANQFSLCTTPSLAPVTDELSLIFHILGFNEQKLLDHLTKANLNDPFFAVGWVLTWFAHDIDNTEAIARMFDFMVCSHPLAAVYAATVVVLVERDGVLAREADYAEIYSFLRSIMTERDHEREQEWSKEVLRATSKVIAQKEKAMGPPPHFLGYVQMILEQTTALLKRMPPASFHTCTDVLFPKYPILCTSFDEEHLAKAVARRERRRELTRTVVVGGILGLAVVVVVAVASQGRAEGYT</sequence>
<reference evidence="4" key="1">
    <citation type="submission" date="2021-05" db="EMBL/GenBank/DDBJ databases">
        <title>A free-living protist that lacks canonical eukaryotic 1 DNA replication and segregation systems.</title>
        <authorList>
            <person name="Salas-Leiva D.E."/>
            <person name="Tromer E.C."/>
            <person name="Curtis B.A."/>
            <person name="Jerlstrom-Hultqvist J."/>
            <person name="Kolisko M."/>
            <person name="Yi Z."/>
            <person name="Salas-Leiva J.S."/>
            <person name="Gallot-Lavallee L."/>
            <person name="Kops G.J.P.L."/>
            <person name="Archibald J.M."/>
            <person name="Simpson A.G.B."/>
            <person name="Roger A.J."/>
        </authorList>
    </citation>
    <scope>NUCLEOTIDE SEQUENCE</scope>
    <source>
        <strain evidence="4">BICM</strain>
    </source>
</reference>
<evidence type="ECO:0000256" key="1">
    <source>
        <dbReference type="ARBA" id="ARBA00022468"/>
    </source>
</evidence>
<protein>
    <submittedName>
        <fullName evidence="4">Rab-GTPase-TBC domain</fullName>
    </submittedName>
</protein>